<dbReference type="EMBL" id="JACMSC010000014">
    <property type="protein sequence ID" value="KAG6490982.1"/>
    <property type="molecule type" value="Genomic_DNA"/>
</dbReference>
<keyword evidence="8" id="KW-1185">Reference proteome</keyword>
<dbReference type="SUPFAM" id="SSF50494">
    <property type="entry name" value="Trypsin-like serine proteases"/>
    <property type="match status" value="1"/>
</dbReference>
<evidence type="ECO:0000256" key="4">
    <source>
        <dbReference type="ARBA" id="ARBA00022801"/>
    </source>
</evidence>
<dbReference type="Gene3D" id="2.40.10.10">
    <property type="entry name" value="Trypsin-like serine proteases"/>
    <property type="match status" value="1"/>
</dbReference>
<dbReference type="Proteomes" id="UP000734854">
    <property type="component" value="Unassembled WGS sequence"/>
</dbReference>
<dbReference type="Gene3D" id="3.40.50.1820">
    <property type="entry name" value="alpha/beta hydrolase"/>
    <property type="match status" value="1"/>
</dbReference>
<evidence type="ECO:0000313" key="7">
    <source>
        <dbReference type="EMBL" id="KAG6490982.1"/>
    </source>
</evidence>
<comment type="similarity">
    <text evidence="1 6">Belongs to the peptidase S1B family.</text>
</comment>
<keyword evidence="2 6" id="KW-0645">Protease</keyword>
<dbReference type="GO" id="GO:0004252">
    <property type="term" value="F:serine-type endopeptidase activity"/>
    <property type="evidence" value="ECO:0007669"/>
    <property type="project" value="TreeGrafter"/>
</dbReference>
<reference evidence="7 8" key="1">
    <citation type="submission" date="2020-08" db="EMBL/GenBank/DDBJ databases">
        <title>Plant Genome Project.</title>
        <authorList>
            <person name="Zhang R.-G."/>
        </authorList>
    </citation>
    <scope>NUCLEOTIDE SEQUENCE [LARGE SCALE GENOMIC DNA]</scope>
    <source>
        <tissue evidence="7">Rhizome</tissue>
    </source>
</reference>
<evidence type="ECO:0000256" key="2">
    <source>
        <dbReference type="ARBA" id="ARBA00022670"/>
    </source>
</evidence>
<keyword evidence="4 6" id="KW-0378">Hydrolase</keyword>
<evidence type="ECO:0000256" key="3">
    <source>
        <dbReference type="ARBA" id="ARBA00022729"/>
    </source>
</evidence>
<gene>
    <name evidence="7" type="ORF">ZIOFF_052314</name>
</gene>
<dbReference type="EC" id="3.4.21.-" evidence="6"/>
<keyword evidence="5 6" id="KW-0720">Serine protease</keyword>
<dbReference type="PANTHER" id="PTHR45980">
    <property type="match status" value="1"/>
</dbReference>
<dbReference type="InterPro" id="IPR008256">
    <property type="entry name" value="Peptidase_S1B"/>
</dbReference>
<dbReference type="SUPFAM" id="SSF53474">
    <property type="entry name" value="alpha/beta-Hydrolases"/>
    <property type="match status" value="1"/>
</dbReference>
<dbReference type="InterPro" id="IPR029058">
    <property type="entry name" value="AB_hydrolase_fold"/>
</dbReference>
<dbReference type="InterPro" id="IPR009003">
    <property type="entry name" value="Peptidase_S1_PA"/>
</dbReference>
<comment type="caution">
    <text evidence="7">The sequence shown here is derived from an EMBL/GenBank/DDBJ whole genome shotgun (WGS) entry which is preliminary data.</text>
</comment>
<dbReference type="InterPro" id="IPR043504">
    <property type="entry name" value="Peptidase_S1_PA_chymotrypsin"/>
</dbReference>
<evidence type="ECO:0000256" key="1">
    <source>
        <dbReference type="ARBA" id="ARBA00008764"/>
    </source>
</evidence>
<dbReference type="PRINTS" id="PR00839">
    <property type="entry name" value="V8PROTEASE"/>
</dbReference>
<evidence type="ECO:0000313" key="8">
    <source>
        <dbReference type="Proteomes" id="UP000734854"/>
    </source>
</evidence>
<dbReference type="AlphaFoldDB" id="A0A8J5KTT8"/>
<evidence type="ECO:0000256" key="5">
    <source>
        <dbReference type="ARBA" id="ARBA00022825"/>
    </source>
</evidence>
<dbReference type="GO" id="GO:0006508">
    <property type="term" value="P:proteolysis"/>
    <property type="evidence" value="ECO:0007669"/>
    <property type="project" value="UniProtKB-KW"/>
</dbReference>
<sequence>MASTKSFRHLLLLLVVSLLSLFRRVVVAAARRLLSFVSLRELLLHLSFLRCSLRPVTLYLGHASLHIWGPNPRRASQKPALLLIHGFGGNSKSRSSCADHFVGYQVQYVAEAMRLLGFARYSVMGISYGGFVAFRLAEMEAESVERVAILTAGICICSSIIHQTNKLYDTQDSITVVGYPLGGDTISVTKGVVSRIEYALGSSDLLGIQIDAAINPGNSGGPAFNDRGECIGVAFQEPSLHAAVMLEQASYCYLLSIPPMLRKYSFHLVLSGNRYYISDQVLDCMSNSSSY</sequence>
<proteinExistence type="inferred from homology"/>
<organism evidence="7 8">
    <name type="scientific">Zingiber officinale</name>
    <name type="common">Ginger</name>
    <name type="synonym">Amomum zingiber</name>
    <dbReference type="NCBI Taxonomy" id="94328"/>
    <lineage>
        <taxon>Eukaryota</taxon>
        <taxon>Viridiplantae</taxon>
        <taxon>Streptophyta</taxon>
        <taxon>Embryophyta</taxon>
        <taxon>Tracheophyta</taxon>
        <taxon>Spermatophyta</taxon>
        <taxon>Magnoliopsida</taxon>
        <taxon>Liliopsida</taxon>
        <taxon>Zingiberales</taxon>
        <taxon>Zingiberaceae</taxon>
        <taxon>Zingiber</taxon>
    </lineage>
</organism>
<dbReference type="PANTHER" id="PTHR45980:SF6">
    <property type="entry name" value="PROTEASE DO-LIKE 2, CHLOROPLASTIC"/>
    <property type="match status" value="1"/>
</dbReference>
<accession>A0A8J5KTT8</accession>
<evidence type="ECO:0000256" key="6">
    <source>
        <dbReference type="RuleBase" id="RU004296"/>
    </source>
</evidence>
<name>A0A8J5KTT8_ZINOF</name>
<dbReference type="Pfam" id="PF13365">
    <property type="entry name" value="Trypsin_2"/>
    <property type="match status" value="1"/>
</dbReference>
<keyword evidence="3" id="KW-0732">Signal</keyword>
<protein>
    <recommendedName>
        <fullName evidence="6">Serine protease</fullName>
        <ecNumber evidence="6">3.4.21.-</ecNumber>
    </recommendedName>
</protein>